<proteinExistence type="predicted"/>
<gene>
    <name evidence="2" type="ORF">EYF80_036115</name>
</gene>
<keyword evidence="3" id="KW-1185">Reference proteome</keyword>
<dbReference type="Proteomes" id="UP000314294">
    <property type="component" value="Unassembled WGS sequence"/>
</dbReference>
<evidence type="ECO:0000313" key="2">
    <source>
        <dbReference type="EMBL" id="TNN53709.1"/>
    </source>
</evidence>
<reference evidence="2 3" key="1">
    <citation type="submission" date="2019-03" db="EMBL/GenBank/DDBJ databases">
        <title>First draft genome of Liparis tanakae, snailfish: a comprehensive survey of snailfish specific genes.</title>
        <authorList>
            <person name="Kim W."/>
            <person name="Song I."/>
            <person name="Jeong J.-H."/>
            <person name="Kim D."/>
            <person name="Kim S."/>
            <person name="Ryu S."/>
            <person name="Song J.Y."/>
            <person name="Lee S.K."/>
        </authorList>
    </citation>
    <scope>NUCLEOTIDE SEQUENCE [LARGE SCALE GENOMIC DNA]</scope>
    <source>
        <tissue evidence="2">Muscle</tissue>
    </source>
</reference>
<sequence>MKGTRSLSSSFIRQLKELNRFQQTRRVAQLLWTLRVAGIRVNLSTSPLPPGQRDAQNDPMAVTEAQINILKVIVAAPFFSSCYFKPSSLGVPWEEIAISNPQSLRLKISQSSQSREFKEAEENEPEKQRTSFKN</sequence>
<feature type="compositionally biased region" description="Basic and acidic residues" evidence="1">
    <location>
        <begin position="115"/>
        <end position="134"/>
    </location>
</feature>
<comment type="caution">
    <text evidence="2">The sequence shown here is derived from an EMBL/GenBank/DDBJ whole genome shotgun (WGS) entry which is preliminary data.</text>
</comment>
<dbReference type="EMBL" id="SRLO01000508">
    <property type="protein sequence ID" value="TNN53709.1"/>
    <property type="molecule type" value="Genomic_DNA"/>
</dbReference>
<dbReference type="AlphaFoldDB" id="A0A4Z2GK84"/>
<protein>
    <submittedName>
        <fullName evidence="2">Uncharacterized protein</fullName>
    </submittedName>
</protein>
<evidence type="ECO:0000313" key="3">
    <source>
        <dbReference type="Proteomes" id="UP000314294"/>
    </source>
</evidence>
<accession>A0A4Z2GK84</accession>
<feature type="region of interest" description="Disordered" evidence="1">
    <location>
        <begin position="109"/>
        <end position="134"/>
    </location>
</feature>
<evidence type="ECO:0000256" key="1">
    <source>
        <dbReference type="SAM" id="MobiDB-lite"/>
    </source>
</evidence>
<organism evidence="2 3">
    <name type="scientific">Liparis tanakae</name>
    <name type="common">Tanaka's snailfish</name>
    <dbReference type="NCBI Taxonomy" id="230148"/>
    <lineage>
        <taxon>Eukaryota</taxon>
        <taxon>Metazoa</taxon>
        <taxon>Chordata</taxon>
        <taxon>Craniata</taxon>
        <taxon>Vertebrata</taxon>
        <taxon>Euteleostomi</taxon>
        <taxon>Actinopterygii</taxon>
        <taxon>Neopterygii</taxon>
        <taxon>Teleostei</taxon>
        <taxon>Neoteleostei</taxon>
        <taxon>Acanthomorphata</taxon>
        <taxon>Eupercaria</taxon>
        <taxon>Perciformes</taxon>
        <taxon>Cottioidei</taxon>
        <taxon>Cottales</taxon>
        <taxon>Liparidae</taxon>
        <taxon>Liparis</taxon>
    </lineage>
</organism>
<name>A0A4Z2GK84_9TELE</name>